<evidence type="ECO:0000313" key="4">
    <source>
        <dbReference type="WBParaSite" id="HPBE_0002495901-mRNA-1"/>
    </source>
</evidence>
<sequence length="88" mass="10212">METKMLRWNAGVTRMDRDRNDAIRQKFGVTPIADKMREARFRPRSAWKKSQRSGKVASRHQKSEPRNEAGQTMKKKQKKIVGIADNNA</sequence>
<dbReference type="WBParaSite" id="HPBE_0002495901-mRNA-1">
    <property type="protein sequence ID" value="HPBE_0002495901-mRNA-1"/>
    <property type="gene ID" value="HPBE_0002495901"/>
</dbReference>
<accession>A0A3P8DAD2</accession>
<reference evidence="2 3" key="1">
    <citation type="submission" date="2018-11" db="EMBL/GenBank/DDBJ databases">
        <authorList>
            <consortium name="Pathogen Informatics"/>
        </authorList>
    </citation>
    <scope>NUCLEOTIDE SEQUENCE [LARGE SCALE GENOMIC DNA]</scope>
</reference>
<feature type="region of interest" description="Disordered" evidence="1">
    <location>
        <begin position="41"/>
        <end position="88"/>
    </location>
</feature>
<feature type="compositionally biased region" description="Basic residues" evidence="1">
    <location>
        <begin position="42"/>
        <end position="60"/>
    </location>
</feature>
<keyword evidence="3" id="KW-1185">Reference proteome</keyword>
<reference evidence="4" key="2">
    <citation type="submission" date="2019-09" db="UniProtKB">
        <authorList>
            <consortium name="WormBaseParasite"/>
        </authorList>
    </citation>
    <scope>IDENTIFICATION</scope>
</reference>
<evidence type="ECO:0000313" key="3">
    <source>
        <dbReference type="Proteomes" id="UP000050761"/>
    </source>
</evidence>
<dbReference type="AlphaFoldDB" id="A0A183GQI9"/>
<protein>
    <submittedName>
        <fullName evidence="4">DUF3362 domain-containing protein</fullName>
    </submittedName>
</protein>
<name>A0A183GQI9_HELPZ</name>
<gene>
    <name evidence="2" type="ORF">HPBE_LOCUS24958</name>
</gene>
<dbReference type="OrthoDB" id="5800121at2759"/>
<organism evidence="3 4">
    <name type="scientific">Heligmosomoides polygyrus</name>
    <name type="common">Parasitic roundworm</name>
    <dbReference type="NCBI Taxonomy" id="6339"/>
    <lineage>
        <taxon>Eukaryota</taxon>
        <taxon>Metazoa</taxon>
        <taxon>Ecdysozoa</taxon>
        <taxon>Nematoda</taxon>
        <taxon>Chromadorea</taxon>
        <taxon>Rhabditida</taxon>
        <taxon>Rhabditina</taxon>
        <taxon>Rhabditomorpha</taxon>
        <taxon>Strongyloidea</taxon>
        <taxon>Heligmosomidae</taxon>
        <taxon>Heligmosomoides</taxon>
    </lineage>
</organism>
<accession>A0A183GQI9</accession>
<dbReference type="EMBL" id="UZAH01037133">
    <property type="protein sequence ID" value="VDP48252.1"/>
    <property type="molecule type" value="Genomic_DNA"/>
</dbReference>
<evidence type="ECO:0000256" key="1">
    <source>
        <dbReference type="SAM" id="MobiDB-lite"/>
    </source>
</evidence>
<proteinExistence type="predicted"/>
<evidence type="ECO:0000313" key="2">
    <source>
        <dbReference type="EMBL" id="VDP48252.1"/>
    </source>
</evidence>
<dbReference type="Proteomes" id="UP000050761">
    <property type="component" value="Unassembled WGS sequence"/>
</dbReference>